<dbReference type="GO" id="GO:0015871">
    <property type="term" value="P:choline transport"/>
    <property type="evidence" value="ECO:0007669"/>
    <property type="project" value="TreeGrafter"/>
</dbReference>
<dbReference type="PANTHER" id="PTHR47737:SF1">
    <property type="entry name" value="GLYCINE BETAINE_PROLINE BETAINE TRANSPORT SYSTEM PERMEASE PROTEIN PROW"/>
    <property type="match status" value="1"/>
</dbReference>
<dbReference type="OrthoDB" id="9787902at2"/>
<reference evidence="7 8" key="1">
    <citation type="submission" date="2015-11" db="EMBL/GenBank/DDBJ databases">
        <title>Description and complete genome sequence of a novel strain predominating in hypersaline microbial mats and representing a new family of the Bacteriodetes phylum.</title>
        <authorList>
            <person name="Spring S."/>
            <person name="Bunk B."/>
            <person name="Sproer C."/>
            <person name="Klenk H.-P."/>
        </authorList>
    </citation>
    <scope>NUCLEOTIDE SEQUENCE [LARGE SCALE GENOMIC DNA]</scope>
    <source>
        <strain evidence="7 8">L21-Spi-D4</strain>
    </source>
</reference>
<dbReference type="Proteomes" id="UP000064893">
    <property type="component" value="Chromosome"/>
</dbReference>
<evidence type="ECO:0000313" key="8">
    <source>
        <dbReference type="Proteomes" id="UP000064893"/>
    </source>
</evidence>
<dbReference type="PANTHER" id="PTHR47737">
    <property type="entry name" value="GLYCINE BETAINE/PROLINE BETAINE TRANSPORT SYSTEM PERMEASE PROTEIN PROW"/>
    <property type="match status" value="1"/>
</dbReference>
<keyword evidence="2" id="KW-0813">Transport</keyword>
<evidence type="ECO:0000259" key="6">
    <source>
        <dbReference type="Pfam" id="PF04069"/>
    </source>
</evidence>
<accession>A0A0S2HZQ6</accession>
<dbReference type="Gene3D" id="3.40.190.100">
    <property type="entry name" value="Glycine betaine-binding periplasmic protein, domain 2"/>
    <property type="match status" value="1"/>
</dbReference>
<evidence type="ECO:0000256" key="1">
    <source>
        <dbReference type="ARBA" id="ARBA00004236"/>
    </source>
</evidence>
<dbReference type="GO" id="GO:0043190">
    <property type="term" value="C:ATP-binding cassette (ABC) transporter complex"/>
    <property type="evidence" value="ECO:0007669"/>
    <property type="project" value="InterPro"/>
</dbReference>
<evidence type="ECO:0000256" key="4">
    <source>
        <dbReference type="ARBA" id="ARBA00023136"/>
    </source>
</evidence>
<dbReference type="AlphaFoldDB" id="A0A0S2HZQ6"/>
<evidence type="ECO:0000256" key="2">
    <source>
        <dbReference type="ARBA" id="ARBA00022448"/>
    </source>
</evidence>
<keyword evidence="8" id="KW-1185">Reference proteome</keyword>
<keyword evidence="4" id="KW-0472">Membrane</keyword>
<name>A0A0S2HZQ6_9BACT</name>
<dbReference type="PROSITE" id="PS51257">
    <property type="entry name" value="PROKAR_LIPOPROTEIN"/>
    <property type="match status" value="1"/>
</dbReference>
<feature type="chain" id="PRO_5006599563" evidence="5">
    <location>
        <begin position="25"/>
        <end position="293"/>
    </location>
</feature>
<feature type="domain" description="ABC-type glycine betaine transport system substrate-binding" evidence="6">
    <location>
        <begin position="34"/>
        <end position="272"/>
    </location>
</feature>
<dbReference type="GO" id="GO:0005275">
    <property type="term" value="F:amine transmembrane transporter activity"/>
    <property type="evidence" value="ECO:0007669"/>
    <property type="project" value="TreeGrafter"/>
</dbReference>
<evidence type="ECO:0000256" key="3">
    <source>
        <dbReference type="ARBA" id="ARBA00022475"/>
    </source>
</evidence>
<gene>
    <name evidence="7" type="primary">gbuC</name>
    <name evidence="7" type="ORF">L21SP5_01850</name>
</gene>
<dbReference type="GO" id="GO:0015226">
    <property type="term" value="F:carnitine transmembrane transporter activity"/>
    <property type="evidence" value="ECO:0007669"/>
    <property type="project" value="TreeGrafter"/>
</dbReference>
<dbReference type="InterPro" id="IPR007210">
    <property type="entry name" value="ABC_Gly_betaine_transp_sub-bd"/>
</dbReference>
<dbReference type="EMBL" id="CP013118">
    <property type="protein sequence ID" value="ALO15490.1"/>
    <property type="molecule type" value="Genomic_DNA"/>
</dbReference>
<dbReference type="STRING" id="1307839.L21SP5_01850"/>
<feature type="signal peptide" evidence="5">
    <location>
        <begin position="1"/>
        <end position="24"/>
    </location>
</feature>
<dbReference type="GO" id="GO:0031460">
    <property type="term" value="P:glycine betaine transport"/>
    <property type="evidence" value="ECO:0007669"/>
    <property type="project" value="TreeGrafter"/>
</dbReference>
<dbReference type="KEGG" id="blq:L21SP5_01850"/>
<organism evidence="7 8">
    <name type="scientific">Salinivirga cyanobacteriivorans</name>
    <dbReference type="NCBI Taxonomy" id="1307839"/>
    <lineage>
        <taxon>Bacteria</taxon>
        <taxon>Pseudomonadati</taxon>
        <taxon>Bacteroidota</taxon>
        <taxon>Bacteroidia</taxon>
        <taxon>Bacteroidales</taxon>
        <taxon>Salinivirgaceae</taxon>
        <taxon>Salinivirga</taxon>
    </lineage>
</organism>
<comment type="subcellular location">
    <subcellularLocation>
        <location evidence="1">Cell membrane</location>
    </subcellularLocation>
</comment>
<keyword evidence="3" id="KW-1003">Cell membrane</keyword>
<protein>
    <submittedName>
        <fullName evidence="7">Glycine betaine/carnitine transport binding protein GbuC</fullName>
    </submittedName>
</protein>
<dbReference type="Gene3D" id="3.40.190.10">
    <property type="entry name" value="Periplasmic binding protein-like II"/>
    <property type="match status" value="1"/>
</dbReference>
<dbReference type="RefSeq" id="WP_057952947.1">
    <property type="nucleotide sequence ID" value="NZ_CP013118.1"/>
</dbReference>
<sequence length="293" mass="34157" precursor="true">MIRQAFTYLLAISMSLFLMSSCDFETVEEEKERSIKLVYTDWSESVALNYLSTYLLEEKLGYNVITKLTNIESAYAELAEAKADVFTDAWLPKTQEKYYTRYAENLEKVSIIYPEARTGFVVPDYSPLKTIRDLQSHTHPVVGIDSGAGVMHKARLAIESYKLQTPLENLSEKAMVSKLENALKRREDIVVTGWEPHWIFARYEVRFLEDPDNLFGEKEKIYAISRKNLASKHPVAVRFFERMQLSKKQLNTLVYEIRVAEDPIQGVKKWIKHNEYVVNQWVKDLQPVRKKIM</sequence>
<keyword evidence="5" id="KW-0732">Signal</keyword>
<evidence type="ECO:0000313" key="7">
    <source>
        <dbReference type="EMBL" id="ALO15490.1"/>
    </source>
</evidence>
<dbReference type="Pfam" id="PF04069">
    <property type="entry name" value="OpuAC"/>
    <property type="match status" value="1"/>
</dbReference>
<dbReference type="CDD" id="cd13639">
    <property type="entry name" value="PBP2_OpuAC_like"/>
    <property type="match status" value="1"/>
</dbReference>
<proteinExistence type="predicted"/>
<evidence type="ECO:0000256" key="5">
    <source>
        <dbReference type="SAM" id="SignalP"/>
    </source>
</evidence>
<dbReference type="SUPFAM" id="SSF53850">
    <property type="entry name" value="Periplasmic binding protein-like II"/>
    <property type="match status" value="1"/>
</dbReference>